<proteinExistence type="predicted"/>
<keyword evidence="2" id="KW-1185">Reference proteome</keyword>
<dbReference type="RefSeq" id="WP_369739521.1">
    <property type="nucleotide sequence ID" value="NZ_JBGEDP010000001.1"/>
</dbReference>
<sequence length="142" mass="15535">MKWPDFSELGQRLRIGAGDRVALINAPSGYEHVIPGVDGSTPDRADVVIGFIAGRGDLDLLSALYDAVLAGGRGWLAYPKPRRSEVDLQMHRDWLAREVRRYGVHSMVHVSIDESWSALDVEAIALDGDEASLAEADLAWPV</sequence>
<dbReference type="Proteomes" id="UP001564760">
    <property type="component" value="Unassembled WGS sequence"/>
</dbReference>
<comment type="caution">
    <text evidence="1">The sequence shown here is derived from an EMBL/GenBank/DDBJ whole genome shotgun (WGS) entry which is preliminary data.</text>
</comment>
<gene>
    <name evidence="1" type="ORF">AB8998_20480</name>
</gene>
<evidence type="ECO:0008006" key="3">
    <source>
        <dbReference type="Google" id="ProtNLM"/>
    </source>
</evidence>
<name>A0ABV4C8V3_9MYCO</name>
<evidence type="ECO:0000313" key="1">
    <source>
        <dbReference type="EMBL" id="MEY8017203.1"/>
    </source>
</evidence>
<reference evidence="1 2" key="1">
    <citation type="submission" date="2024-08" db="EMBL/GenBank/DDBJ databases">
        <title>Mycobacterium servetensis sp. nov., a novel rapid-growing mycobacterial species recovered from a human patient in Zaragoza, Spain.</title>
        <authorList>
            <person name="Tristancho-Baro A.I."/>
            <person name="Buenestado-Serrano S."/>
            <person name="Garcia De Viedma D."/>
            <person name="Milagro-Beamonte A."/>
            <person name="Burillo N."/>
            <person name="Sanz S."/>
            <person name="Lopez-Calleja A.I."/>
            <person name="Penas-Utrilla D."/>
            <person name="Guardingo M."/>
            <person name="Garcia M.J."/>
            <person name="Vinuelas-Bayon J."/>
        </authorList>
    </citation>
    <scope>NUCLEOTIDE SEQUENCE [LARGE SCALE GENOMIC DNA]</scope>
    <source>
        <strain evidence="2">HUMS_12744610</strain>
    </source>
</reference>
<evidence type="ECO:0000313" key="2">
    <source>
        <dbReference type="Proteomes" id="UP001564760"/>
    </source>
</evidence>
<protein>
    <recommendedName>
        <fullName evidence="3">DUF3052 domain-containing protein</fullName>
    </recommendedName>
</protein>
<organism evidence="1 2">
    <name type="scientific">Mycobacterium servetii</name>
    <dbReference type="NCBI Taxonomy" id="3237418"/>
    <lineage>
        <taxon>Bacteria</taxon>
        <taxon>Bacillati</taxon>
        <taxon>Actinomycetota</taxon>
        <taxon>Actinomycetes</taxon>
        <taxon>Mycobacteriales</taxon>
        <taxon>Mycobacteriaceae</taxon>
        <taxon>Mycobacterium</taxon>
    </lineage>
</organism>
<dbReference type="EMBL" id="JBGEDP010000001">
    <property type="protein sequence ID" value="MEY8017203.1"/>
    <property type="molecule type" value="Genomic_DNA"/>
</dbReference>
<accession>A0ABV4C8V3</accession>